<dbReference type="Proteomes" id="UP000316759">
    <property type="component" value="Unassembled WGS sequence"/>
</dbReference>
<protein>
    <submittedName>
        <fullName evidence="1">Uncharacterized protein</fullName>
    </submittedName>
</protein>
<accession>A0A504YNN9</accession>
<evidence type="ECO:0000313" key="2">
    <source>
        <dbReference type="Proteomes" id="UP000316759"/>
    </source>
</evidence>
<gene>
    <name evidence="1" type="ORF">FGIG_03469</name>
</gene>
<organism evidence="1 2">
    <name type="scientific">Fasciola gigantica</name>
    <name type="common">Giant liver fluke</name>
    <dbReference type="NCBI Taxonomy" id="46835"/>
    <lineage>
        <taxon>Eukaryota</taxon>
        <taxon>Metazoa</taxon>
        <taxon>Spiralia</taxon>
        <taxon>Lophotrochozoa</taxon>
        <taxon>Platyhelminthes</taxon>
        <taxon>Trematoda</taxon>
        <taxon>Digenea</taxon>
        <taxon>Plagiorchiida</taxon>
        <taxon>Echinostomata</taxon>
        <taxon>Echinostomatoidea</taxon>
        <taxon>Fasciolidae</taxon>
        <taxon>Fasciola</taxon>
    </lineage>
</organism>
<dbReference type="OrthoDB" id="10062030at2759"/>
<reference evidence="1 2" key="1">
    <citation type="submission" date="2019-04" db="EMBL/GenBank/DDBJ databases">
        <title>Annotation for the trematode Fasciola gigantica.</title>
        <authorList>
            <person name="Choi Y.-J."/>
        </authorList>
    </citation>
    <scope>NUCLEOTIDE SEQUENCE [LARGE SCALE GENOMIC DNA]</scope>
    <source>
        <strain evidence="1">Uganda_cow_1</strain>
    </source>
</reference>
<comment type="caution">
    <text evidence="1">The sequence shown here is derived from an EMBL/GenBank/DDBJ whole genome shotgun (WGS) entry which is preliminary data.</text>
</comment>
<keyword evidence="2" id="KW-1185">Reference proteome</keyword>
<dbReference type="EMBL" id="SUNJ01007159">
    <property type="protein sequence ID" value="TPP62225.1"/>
    <property type="molecule type" value="Genomic_DNA"/>
</dbReference>
<dbReference type="AlphaFoldDB" id="A0A504YNN9"/>
<name>A0A504YNN9_FASGI</name>
<evidence type="ECO:0000313" key="1">
    <source>
        <dbReference type="EMBL" id="TPP62225.1"/>
    </source>
</evidence>
<sequence>MGWASTGQTTHITVTGREMRINTDMSNPHPAPDGLFAGDYVIQSRKGLVHIHRPARQQLPAEHSRHKEYYDESTYGSLLKPGDRVWLLSEQVDPELPTELHRAWTGSYEVREILSDSTCSIQ</sequence>
<proteinExistence type="predicted"/>